<dbReference type="PhylomeDB" id="A0A0G4EI14"/>
<evidence type="ECO:0000313" key="1">
    <source>
        <dbReference type="EMBL" id="CEL95882.1"/>
    </source>
</evidence>
<evidence type="ECO:0000313" key="2">
    <source>
        <dbReference type="Proteomes" id="UP000041254"/>
    </source>
</evidence>
<protein>
    <submittedName>
        <fullName evidence="1">Uncharacterized protein</fullName>
    </submittedName>
</protein>
<dbReference type="InParanoid" id="A0A0G4EI14"/>
<sequence>MVHLTGRCSRWLKGLFAERTSSDASAAVPASHVPQHLLPTVAEYVRSYSQLEALIDAHPTQFTAAVLLPILKRRLSVVVAAIFGALVEVPLPQLTQGVVITALIEQLTRRLFMLERGGDWARWRPHLEMLYLLRGMRPVVLSDDSFGVFGSRAAFLDEREAVRQWKIFSWGVTVTDHGGQQIELMNGDYILPLGSMSHRRPTLIPSASPVFPDAFDPADPPTELTGPSTYSSYTSMVAFVLFYWLERGGHIRYIRSWVSYCRASAARRRVGAVLVAPPSDEAHWGAGAVDRKCHSWERSSQWRLVVLGSEAMSEGHMAVIQLCEWGNYWVDIFTTEPAPHDKTCTVVMRVLGDQLGGMVWREENEDREGTARTVM</sequence>
<proteinExistence type="predicted"/>
<accession>A0A0G4EI14</accession>
<gene>
    <name evidence="1" type="ORF">Vbra_1148</name>
</gene>
<dbReference type="Proteomes" id="UP000041254">
    <property type="component" value="Unassembled WGS sequence"/>
</dbReference>
<name>A0A0G4EI14_VITBC</name>
<dbReference type="EMBL" id="CDMY01000240">
    <property type="protein sequence ID" value="CEL95882.1"/>
    <property type="molecule type" value="Genomic_DNA"/>
</dbReference>
<dbReference type="AlphaFoldDB" id="A0A0G4EI14"/>
<reference evidence="1 2" key="1">
    <citation type="submission" date="2014-11" db="EMBL/GenBank/DDBJ databases">
        <authorList>
            <person name="Zhu J."/>
            <person name="Qi W."/>
            <person name="Song R."/>
        </authorList>
    </citation>
    <scope>NUCLEOTIDE SEQUENCE [LARGE SCALE GENOMIC DNA]</scope>
</reference>
<keyword evidence="2" id="KW-1185">Reference proteome</keyword>
<organism evidence="1 2">
    <name type="scientific">Vitrella brassicaformis (strain CCMP3155)</name>
    <dbReference type="NCBI Taxonomy" id="1169540"/>
    <lineage>
        <taxon>Eukaryota</taxon>
        <taxon>Sar</taxon>
        <taxon>Alveolata</taxon>
        <taxon>Colpodellida</taxon>
        <taxon>Vitrellaceae</taxon>
        <taxon>Vitrella</taxon>
    </lineage>
</organism>
<dbReference type="VEuPathDB" id="CryptoDB:Vbra_1148"/>